<dbReference type="Pfam" id="PF00990">
    <property type="entry name" value="GGDEF"/>
    <property type="match status" value="1"/>
</dbReference>
<evidence type="ECO:0000259" key="3">
    <source>
        <dbReference type="PROSITE" id="PS50887"/>
    </source>
</evidence>
<dbReference type="AlphaFoldDB" id="A0A1H6I3K2"/>
<dbReference type="InterPro" id="IPR000700">
    <property type="entry name" value="PAS-assoc_C"/>
</dbReference>
<keyword evidence="5" id="KW-1185">Reference proteome</keyword>
<dbReference type="PANTHER" id="PTHR44757:SF2">
    <property type="entry name" value="BIOFILM ARCHITECTURE MAINTENANCE PROTEIN MBAA"/>
    <property type="match status" value="1"/>
</dbReference>
<dbReference type="InterPro" id="IPR000014">
    <property type="entry name" value="PAS"/>
</dbReference>
<dbReference type="InterPro" id="IPR052155">
    <property type="entry name" value="Biofilm_reg_signaling"/>
</dbReference>
<dbReference type="CDD" id="cd00130">
    <property type="entry name" value="PAS"/>
    <property type="match status" value="2"/>
</dbReference>
<sequence>MGASDELEDTIMSRVREWVAARFGGRGAKAASGDVGHLIAALNKAVFDSVADGILSLDQAGQITFVNRAGERLSGWSEREALGLAGERVFPFVADLPNQGRVVARERAEAVLRGRDGEVIPVEIVAAPIIEAGRVTGSVVVFRDIRERRHAEESRKLAAAVVEWSPQAIIVTDLKGQIIIVNPAFSSLSGFEAADIIGQPVSVLRSDHHDDAFHAAIRLALEREGIWCGEVWNRHKDGTPYAVWLSITRVAAEAGGGGFLVGFYFDITERKRHEEKILQAANHDALTGLPNRRMFEETLETALETARRDGHRVAVLLIDLDGFKAVNDTQGHDAGDALLCEMARRMAAAVRVGDMVARLGGDEFVVLLAPIDHDGAVRRVAEHLVEQLSRPVGFRAVTLAVSASIGIAFGDERMTGEDILKHADLAMYEVKRAGKRGYRLYTPSPSASLTDLRGMS</sequence>
<dbReference type="GO" id="GO:0006355">
    <property type="term" value="P:regulation of DNA-templated transcription"/>
    <property type="evidence" value="ECO:0007669"/>
    <property type="project" value="InterPro"/>
</dbReference>
<name>A0A1H6I3K2_MAGFU</name>
<dbReference type="GO" id="GO:0003824">
    <property type="term" value="F:catalytic activity"/>
    <property type="evidence" value="ECO:0007669"/>
    <property type="project" value="UniProtKB-ARBA"/>
</dbReference>
<organism evidence="4 5">
    <name type="scientific">Magnetospirillum fulvum</name>
    <name type="common">Rhodospirillum fulvum</name>
    <dbReference type="NCBI Taxonomy" id="1082"/>
    <lineage>
        <taxon>Bacteria</taxon>
        <taxon>Pseudomonadati</taxon>
        <taxon>Pseudomonadota</taxon>
        <taxon>Alphaproteobacteria</taxon>
        <taxon>Rhodospirillales</taxon>
        <taxon>Rhodospirillaceae</taxon>
        <taxon>Magnetospirillum</taxon>
    </lineage>
</organism>
<dbReference type="NCBIfam" id="TIGR00254">
    <property type="entry name" value="GGDEF"/>
    <property type="match status" value="1"/>
</dbReference>
<dbReference type="SMART" id="SM00091">
    <property type="entry name" value="PAS"/>
    <property type="match status" value="2"/>
</dbReference>
<dbReference type="PROSITE" id="PS50113">
    <property type="entry name" value="PAC"/>
    <property type="match status" value="2"/>
</dbReference>
<dbReference type="InterPro" id="IPR000160">
    <property type="entry name" value="GGDEF_dom"/>
</dbReference>
<feature type="domain" description="PAC" evidence="2">
    <location>
        <begin position="106"/>
        <end position="157"/>
    </location>
</feature>
<proteinExistence type="predicted"/>
<dbReference type="InterPro" id="IPR029787">
    <property type="entry name" value="Nucleotide_cyclase"/>
</dbReference>
<evidence type="ECO:0000259" key="2">
    <source>
        <dbReference type="PROSITE" id="PS50113"/>
    </source>
</evidence>
<gene>
    <name evidence="4" type="ORF">SAMN04244559_02256</name>
</gene>
<feature type="domain" description="PAC" evidence="2">
    <location>
        <begin position="227"/>
        <end position="279"/>
    </location>
</feature>
<dbReference type="InterPro" id="IPR043128">
    <property type="entry name" value="Rev_trsase/Diguanyl_cyclase"/>
</dbReference>
<dbReference type="Gene3D" id="3.30.450.20">
    <property type="entry name" value="PAS domain"/>
    <property type="match status" value="2"/>
</dbReference>
<feature type="domain" description="GGDEF" evidence="3">
    <location>
        <begin position="311"/>
        <end position="443"/>
    </location>
</feature>
<dbReference type="Pfam" id="PF13426">
    <property type="entry name" value="PAS_9"/>
    <property type="match status" value="1"/>
</dbReference>
<dbReference type="SUPFAM" id="SSF55785">
    <property type="entry name" value="PYP-like sensor domain (PAS domain)"/>
    <property type="match status" value="2"/>
</dbReference>
<dbReference type="InterPro" id="IPR001610">
    <property type="entry name" value="PAC"/>
</dbReference>
<accession>A0A1H6I3K2</accession>
<dbReference type="SMART" id="SM00267">
    <property type="entry name" value="GGDEF"/>
    <property type="match status" value="1"/>
</dbReference>
<dbReference type="NCBIfam" id="TIGR00229">
    <property type="entry name" value="sensory_box"/>
    <property type="match status" value="2"/>
</dbReference>
<protein>
    <submittedName>
        <fullName evidence="4">PAS domain S-box-containing protein/diguanylate cyclase (GGDEF) domain-containing protein</fullName>
    </submittedName>
</protein>
<dbReference type="SMART" id="SM00086">
    <property type="entry name" value="PAC"/>
    <property type="match status" value="2"/>
</dbReference>
<feature type="domain" description="PAS" evidence="1">
    <location>
        <begin position="154"/>
        <end position="224"/>
    </location>
</feature>
<feature type="domain" description="PAS" evidence="1">
    <location>
        <begin position="46"/>
        <end position="83"/>
    </location>
</feature>
<dbReference type="SUPFAM" id="SSF55073">
    <property type="entry name" value="Nucleotide cyclase"/>
    <property type="match status" value="1"/>
</dbReference>
<dbReference type="CDD" id="cd01949">
    <property type="entry name" value="GGDEF"/>
    <property type="match status" value="1"/>
</dbReference>
<dbReference type="EMBL" id="FNWO01000009">
    <property type="protein sequence ID" value="SEH43012.1"/>
    <property type="molecule type" value="Genomic_DNA"/>
</dbReference>
<dbReference type="PROSITE" id="PS50887">
    <property type="entry name" value="GGDEF"/>
    <property type="match status" value="1"/>
</dbReference>
<dbReference type="FunFam" id="3.30.70.270:FF:000001">
    <property type="entry name" value="Diguanylate cyclase domain protein"/>
    <property type="match status" value="1"/>
</dbReference>
<evidence type="ECO:0000259" key="1">
    <source>
        <dbReference type="PROSITE" id="PS50112"/>
    </source>
</evidence>
<dbReference type="Pfam" id="PF00989">
    <property type="entry name" value="PAS"/>
    <property type="match status" value="1"/>
</dbReference>
<dbReference type="InterPro" id="IPR013767">
    <property type="entry name" value="PAS_fold"/>
</dbReference>
<reference evidence="5" key="1">
    <citation type="submission" date="2016-10" db="EMBL/GenBank/DDBJ databases">
        <authorList>
            <person name="Varghese N."/>
            <person name="Submissions S."/>
        </authorList>
    </citation>
    <scope>NUCLEOTIDE SEQUENCE [LARGE SCALE GENOMIC DNA]</scope>
    <source>
        <strain evidence="5">DSM 13234</strain>
    </source>
</reference>
<evidence type="ECO:0000313" key="5">
    <source>
        <dbReference type="Proteomes" id="UP000182983"/>
    </source>
</evidence>
<dbReference type="Gene3D" id="3.30.70.270">
    <property type="match status" value="1"/>
</dbReference>
<evidence type="ECO:0000313" key="4">
    <source>
        <dbReference type="EMBL" id="SEH43012.1"/>
    </source>
</evidence>
<dbReference type="Proteomes" id="UP000182983">
    <property type="component" value="Unassembled WGS sequence"/>
</dbReference>
<dbReference type="InterPro" id="IPR035965">
    <property type="entry name" value="PAS-like_dom_sf"/>
</dbReference>
<dbReference type="PROSITE" id="PS50112">
    <property type="entry name" value="PAS"/>
    <property type="match status" value="2"/>
</dbReference>
<dbReference type="PANTHER" id="PTHR44757">
    <property type="entry name" value="DIGUANYLATE CYCLASE DGCP"/>
    <property type="match status" value="1"/>
</dbReference>